<evidence type="ECO:0000313" key="2">
    <source>
        <dbReference type="EMBL" id="WZP16467.1"/>
    </source>
</evidence>
<dbReference type="EMBL" id="CP151657">
    <property type="protein sequence ID" value="WZP16467.1"/>
    <property type="molecule type" value="Genomic_DNA"/>
</dbReference>
<proteinExistence type="predicted"/>
<keyword evidence="3" id="KW-1185">Reference proteome</keyword>
<evidence type="ECO:0000256" key="1">
    <source>
        <dbReference type="SAM" id="MobiDB-lite"/>
    </source>
</evidence>
<feature type="region of interest" description="Disordered" evidence="1">
    <location>
        <begin position="1"/>
        <end position="20"/>
    </location>
</feature>
<feature type="compositionally biased region" description="Low complexity" evidence="1">
    <location>
        <begin position="11"/>
        <end position="20"/>
    </location>
</feature>
<protein>
    <recommendedName>
        <fullName evidence="4">Cobalamin-independent methionine synthase MetE C-terminal/archaeal domain-containing protein</fullName>
    </recommendedName>
</protein>
<evidence type="ECO:0008006" key="4">
    <source>
        <dbReference type="Google" id="ProtNLM"/>
    </source>
</evidence>
<dbReference type="RefSeq" id="WP_342024078.1">
    <property type="nucleotide sequence ID" value="NZ_CP151657.1"/>
</dbReference>
<feature type="compositionally biased region" description="Basic and acidic residues" evidence="1">
    <location>
        <begin position="1"/>
        <end position="10"/>
    </location>
</feature>
<gene>
    <name evidence="2" type="ORF">AAE021_02430</name>
</gene>
<dbReference type="SUPFAM" id="SSF51726">
    <property type="entry name" value="UROD/MetE-like"/>
    <property type="match status" value="1"/>
</dbReference>
<reference evidence="2 3" key="1">
    <citation type="submission" date="2024-04" db="EMBL/GenBank/DDBJ databases">
        <title>Arthrobacter sp. from Plains bison fecal sample.</title>
        <authorList>
            <person name="Ruzzini A."/>
        </authorList>
    </citation>
    <scope>NUCLEOTIDE SEQUENCE [LARGE SCALE GENOMIC DNA]</scope>
    <source>
        <strain evidence="2 3">EINP1</strain>
    </source>
</reference>
<dbReference type="Proteomes" id="UP001448858">
    <property type="component" value="Chromosome"/>
</dbReference>
<organism evidence="2 3">
    <name type="scientific">Arthrobacter citreus</name>
    <dbReference type="NCBI Taxonomy" id="1670"/>
    <lineage>
        <taxon>Bacteria</taxon>
        <taxon>Bacillati</taxon>
        <taxon>Actinomycetota</taxon>
        <taxon>Actinomycetes</taxon>
        <taxon>Micrococcales</taxon>
        <taxon>Micrococcaceae</taxon>
        <taxon>Arthrobacter</taxon>
    </lineage>
</organism>
<sequence length="369" mass="37901">MQQDSRHPDQAEPAPDAAASTTVTATALGAWPGTDPLEATRIIRGELGDPHLPFLVELPARGPGADALGRTAALLVDLAVDVQPHGWRLVPRAGKDHRRAVSLLGQDLNALADVAGLEDSPSRQVKVSLRGPLSLAAGLHLHNGERALSDSGARRELLQSLTAGAAGFVARVRDAVPGAEINIQLDEPEIADVLGGNIPTASGYRTLRSVPSAEVSQAWHQIISALSDAGAAQTVLRLPDTGRTAAMRPGAQSPFTLALGAGAHGAAMPAAGLTGADWEAIAEAVEAGKSIWLGILPVLPNGAEPRQVTALVQDVMRPWTKIGLGAGALPALRLTPASDLAEASPSSARKVLARLTQAAEALTSVAAES</sequence>
<evidence type="ECO:0000313" key="3">
    <source>
        <dbReference type="Proteomes" id="UP001448858"/>
    </source>
</evidence>
<dbReference type="Gene3D" id="3.20.20.210">
    <property type="match status" value="1"/>
</dbReference>
<name>A0ABZ2ZX88_9MICC</name>
<accession>A0ABZ2ZX88</accession>
<dbReference type="InterPro" id="IPR038071">
    <property type="entry name" value="UROD/MetE-like_sf"/>
</dbReference>